<keyword evidence="2" id="KW-0812">Transmembrane</keyword>
<proteinExistence type="predicted"/>
<sequence length="293" mass="31062">MWAARAALMAALALMATATTMQTTTAPTTTYIKVFEENVVFYSHIYSKLAGSIVGVDTDQDQTTIAINCIQSLLANCSMSSIGMPPTFTMGPSTFIYSWSSTRQNSQEYTIDVQSEGCRIFSSTESASCWLYASYWHSAGTTSTSESVTENVTMNSADITYDTLMVMAGVEKLLAPATTTQTQDATTTASLSTTAAVSSSSSRPETHSKAWIAGPAVGAAAGCALAAAGLYWCLRRKKQGEMAGAETTIQLPSGEIDHSSPQSPYKADMAAETQGTPVAELPAHDSSWPRELA</sequence>
<keyword evidence="3" id="KW-0732">Signal</keyword>
<feature type="region of interest" description="Disordered" evidence="1">
    <location>
        <begin position="247"/>
        <end position="293"/>
    </location>
</feature>
<dbReference type="EMBL" id="KZ826320">
    <property type="protein sequence ID" value="PYI10795.1"/>
    <property type="molecule type" value="Genomic_DNA"/>
</dbReference>
<gene>
    <name evidence="4" type="ORF">BO78DRAFT_182691</name>
</gene>
<evidence type="ECO:0000313" key="4">
    <source>
        <dbReference type="EMBL" id="PYI10795.1"/>
    </source>
</evidence>
<protein>
    <recommendedName>
        <fullName evidence="6">Mid2 domain-containing protein</fullName>
    </recommendedName>
</protein>
<keyword evidence="2" id="KW-0472">Membrane</keyword>
<dbReference type="AlphaFoldDB" id="A0A319ESG1"/>
<feature type="transmembrane region" description="Helical" evidence="2">
    <location>
        <begin position="210"/>
        <end position="234"/>
    </location>
</feature>
<feature type="signal peptide" evidence="3">
    <location>
        <begin position="1"/>
        <end position="18"/>
    </location>
</feature>
<dbReference type="STRING" id="1448318.A0A319ESG1"/>
<evidence type="ECO:0000256" key="1">
    <source>
        <dbReference type="SAM" id="MobiDB-lite"/>
    </source>
</evidence>
<dbReference type="OrthoDB" id="4502470at2759"/>
<organism evidence="4 5">
    <name type="scientific">Aspergillus sclerotiicarbonarius (strain CBS 121057 / IBT 28362)</name>
    <dbReference type="NCBI Taxonomy" id="1448318"/>
    <lineage>
        <taxon>Eukaryota</taxon>
        <taxon>Fungi</taxon>
        <taxon>Dikarya</taxon>
        <taxon>Ascomycota</taxon>
        <taxon>Pezizomycotina</taxon>
        <taxon>Eurotiomycetes</taxon>
        <taxon>Eurotiomycetidae</taxon>
        <taxon>Eurotiales</taxon>
        <taxon>Aspergillaceae</taxon>
        <taxon>Aspergillus</taxon>
        <taxon>Aspergillus subgen. Circumdati</taxon>
    </lineage>
</organism>
<keyword evidence="5" id="KW-1185">Reference proteome</keyword>
<accession>A0A319ESG1</accession>
<dbReference type="Proteomes" id="UP000248423">
    <property type="component" value="Unassembled WGS sequence"/>
</dbReference>
<evidence type="ECO:0000256" key="2">
    <source>
        <dbReference type="SAM" id="Phobius"/>
    </source>
</evidence>
<feature type="chain" id="PRO_5016389697" description="Mid2 domain-containing protein" evidence="3">
    <location>
        <begin position="19"/>
        <end position="293"/>
    </location>
</feature>
<evidence type="ECO:0008006" key="6">
    <source>
        <dbReference type="Google" id="ProtNLM"/>
    </source>
</evidence>
<name>A0A319ESG1_ASPSB</name>
<reference evidence="4 5" key="1">
    <citation type="submission" date="2018-02" db="EMBL/GenBank/DDBJ databases">
        <title>The genomes of Aspergillus section Nigri reveals drivers in fungal speciation.</title>
        <authorList>
            <consortium name="DOE Joint Genome Institute"/>
            <person name="Vesth T.C."/>
            <person name="Nybo J."/>
            <person name="Theobald S."/>
            <person name="Brandl J."/>
            <person name="Frisvad J.C."/>
            <person name="Nielsen K.F."/>
            <person name="Lyhne E.K."/>
            <person name="Kogle M.E."/>
            <person name="Kuo A."/>
            <person name="Riley R."/>
            <person name="Clum A."/>
            <person name="Nolan M."/>
            <person name="Lipzen A."/>
            <person name="Salamov A."/>
            <person name="Henrissat B."/>
            <person name="Wiebenga A."/>
            <person name="De vries R.P."/>
            <person name="Grigoriev I.V."/>
            <person name="Mortensen U.H."/>
            <person name="Andersen M.R."/>
            <person name="Baker S.E."/>
        </authorList>
    </citation>
    <scope>NUCLEOTIDE SEQUENCE [LARGE SCALE GENOMIC DNA]</scope>
    <source>
        <strain evidence="4 5">CBS 121057</strain>
    </source>
</reference>
<evidence type="ECO:0000313" key="5">
    <source>
        <dbReference type="Proteomes" id="UP000248423"/>
    </source>
</evidence>
<dbReference type="VEuPathDB" id="FungiDB:BO78DRAFT_182691"/>
<evidence type="ECO:0000256" key="3">
    <source>
        <dbReference type="SAM" id="SignalP"/>
    </source>
</evidence>
<keyword evidence="2" id="KW-1133">Transmembrane helix</keyword>